<dbReference type="Pfam" id="PF02492">
    <property type="entry name" value="cobW"/>
    <property type="match status" value="1"/>
</dbReference>
<dbReference type="GO" id="GO:0016787">
    <property type="term" value="F:hydrolase activity"/>
    <property type="evidence" value="ECO:0007669"/>
    <property type="project" value="UniProtKB-KW"/>
</dbReference>
<comment type="function">
    <text evidence="5">Zinc chaperone that directly transfers zinc cofactor to target proteins, thereby activating them. Zinc is transferred from the CXCC motif in the GTPase domain to the zinc binding site in target proteins in a process requiring GTP hydrolysis.</text>
</comment>
<reference evidence="8 9" key="1">
    <citation type="submission" date="2019-03" db="EMBL/GenBank/DDBJ databases">
        <title>Draft genome sequence of an environmental Acinetobacter seifertii from Brazil.</title>
        <authorList>
            <person name="Furlan J.P.R."/>
            <person name="Stehling E.G."/>
        </authorList>
    </citation>
    <scope>NUCLEOTIDE SEQUENCE [LARGE SCALE GENOMIC DNA]</scope>
    <source>
        <strain evidence="8 9">SAb133</strain>
    </source>
</reference>
<dbReference type="PANTHER" id="PTHR43603:SF1">
    <property type="entry name" value="ZINC-REGULATED GTPASE METALLOPROTEIN ACTIVATOR 1"/>
    <property type="match status" value="1"/>
</dbReference>
<protein>
    <submittedName>
        <fullName evidence="8">GTP-binding protein</fullName>
    </submittedName>
</protein>
<evidence type="ECO:0000259" key="7">
    <source>
        <dbReference type="SMART" id="SM00833"/>
    </source>
</evidence>
<dbReference type="AlphaFoldDB" id="A0A5E9PI82"/>
<comment type="caution">
    <text evidence="8">The sequence shown here is derived from an EMBL/GenBank/DDBJ whole genome shotgun (WGS) entry which is preliminary data.</text>
</comment>
<dbReference type="InterPro" id="IPR051927">
    <property type="entry name" value="Zn_Chap_cDPG_Synth"/>
</dbReference>
<dbReference type="InterPro" id="IPR011629">
    <property type="entry name" value="CobW-like_C"/>
</dbReference>
<organism evidence="8 9">
    <name type="scientific">Acinetobacter seifertii</name>
    <dbReference type="NCBI Taxonomy" id="1530123"/>
    <lineage>
        <taxon>Bacteria</taxon>
        <taxon>Pseudomonadati</taxon>
        <taxon>Pseudomonadota</taxon>
        <taxon>Gammaproteobacteria</taxon>
        <taxon>Moraxellales</taxon>
        <taxon>Moraxellaceae</taxon>
        <taxon>Acinetobacter</taxon>
        <taxon>Acinetobacter calcoaceticus/baumannii complex</taxon>
    </lineage>
</organism>
<dbReference type="Proteomes" id="UP000297445">
    <property type="component" value="Unassembled WGS sequence"/>
</dbReference>
<dbReference type="GO" id="GO:0000166">
    <property type="term" value="F:nucleotide binding"/>
    <property type="evidence" value="ECO:0007669"/>
    <property type="project" value="UniProtKB-KW"/>
</dbReference>
<dbReference type="InterPro" id="IPR003495">
    <property type="entry name" value="CobW/HypB/UreG_nucleotide-bd"/>
</dbReference>
<dbReference type="CDD" id="cd03112">
    <property type="entry name" value="CobW-like"/>
    <property type="match status" value="1"/>
</dbReference>
<dbReference type="Gene3D" id="3.30.1220.10">
    <property type="entry name" value="CobW-like, C-terminal domain"/>
    <property type="match status" value="1"/>
</dbReference>
<dbReference type="SMART" id="SM00833">
    <property type="entry name" value="CobW_C"/>
    <property type="match status" value="1"/>
</dbReference>
<gene>
    <name evidence="8" type="ORF">E2R16_10980</name>
</gene>
<evidence type="ECO:0000313" key="9">
    <source>
        <dbReference type="Proteomes" id="UP000297445"/>
    </source>
</evidence>
<dbReference type="SUPFAM" id="SSF52540">
    <property type="entry name" value="P-loop containing nucleoside triphosphate hydrolases"/>
    <property type="match status" value="1"/>
</dbReference>
<keyword evidence="3" id="KW-0143">Chaperone</keyword>
<evidence type="ECO:0000256" key="6">
    <source>
        <dbReference type="ARBA" id="ARBA00049117"/>
    </source>
</evidence>
<evidence type="ECO:0000256" key="5">
    <source>
        <dbReference type="ARBA" id="ARBA00045658"/>
    </source>
</evidence>
<feature type="domain" description="CobW C-terminal" evidence="7">
    <location>
        <begin position="271"/>
        <end position="388"/>
    </location>
</feature>
<evidence type="ECO:0000256" key="4">
    <source>
        <dbReference type="ARBA" id="ARBA00034320"/>
    </source>
</evidence>
<dbReference type="InterPro" id="IPR036627">
    <property type="entry name" value="CobW-likC_sf"/>
</dbReference>
<dbReference type="Gene3D" id="3.40.50.300">
    <property type="entry name" value="P-loop containing nucleotide triphosphate hydrolases"/>
    <property type="match status" value="1"/>
</dbReference>
<sequence length="404" mass="46518">MTAISLKSEFELNSSRIPVTVLSGFLGSGKTTLLNYILNHQQNMKVAVIVNDMSEINIDVEDVRRHVDLSRGTDQLIEMSNGCICCTLRADLLEQISTIAQKSQFDYILIESTGISEPMPVAETFAFLDQNGFSLSELARLDTLVTVVNGENFVQMIQSTDKVETAHQEEESISTTRPLSDLLIEQVEYANVILVSRVDVIGQEQYFQLQSLLNELNPAAEILPMSFGEIDLEKVLNTHKFNLPDLVKSPGWMKQMDPTEEIHSESENYGISSWVYSERLPFHPQRFQNFLQQAWNNGALLRCKGYIWFANRYQDIAMLVQTGNQFAWEYVGKWWNFIHQADWPQDIYRRNSIFEKWDERTGDCRQEIVFIGQGVNWEQLQQQLNDCLLTMEEIKDGPDVWSDY</sequence>
<keyword evidence="2" id="KW-0378">Hydrolase</keyword>
<evidence type="ECO:0000313" key="8">
    <source>
        <dbReference type="EMBL" id="TEU26994.1"/>
    </source>
</evidence>
<dbReference type="InterPro" id="IPR027417">
    <property type="entry name" value="P-loop_NTPase"/>
</dbReference>
<dbReference type="Pfam" id="PF07683">
    <property type="entry name" value="CobW_C"/>
    <property type="match status" value="1"/>
</dbReference>
<accession>A0A5E9PI82</accession>
<dbReference type="EMBL" id="SNSA01000005">
    <property type="protein sequence ID" value="TEU26994.1"/>
    <property type="molecule type" value="Genomic_DNA"/>
</dbReference>
<evidence type="ECO:0000256" key="1">
    <source>
        <dbReference type="ARBA" id="ARBA00022741"/>
    </source>
</evidence>
<evidence type="ECO:0000256" key="3">
    <source>
        <dbReference type="ARBA" id="ARBA00023186"/>
    </source>
</evidence>
<dbReference type="RefSeq" id="WP_134262801.1">
    <property type="nucleotide sequence ID" value="NZ_JADWOK010000049.1"/>
</dbReference>
<name>A0A5E9PI82_9GAMM</name>
<comment type="similarity">
    <text evidence="4">Belongs to the SIMIBI class G3E GTPase family. ZNG1 subfamily.</text>
</comment>
<comment type="catalytic activity">
    <reaction evidence="6">
        <text>GTP + H2O = GDP + phosphate + H(+)</text>
        <dbReference type="Rhea" id="RHEA:19669"/>
        <dbReference type="ChEBI" id="CHEBI:15377"/>
        <dbReference type="ChEBI" id="CHEBI:15378"/>
        <dbReference type="ChEBI" id="CHEBI:37565"/>
        <dbReference type="ChEBI" id="CHEBI:43474"/>
        <dbReference type="ChEBI" id="CHEBI:58189"/>
    </reaction>
    <physiologicalReaction direction="left-to-right" evidence="6">
        <dbReference type="Rhea" id="RHEA:19670"/>
    </physiologicalReaction>
</comment>
<dbReference type="PANTHER" id="PTHR43603">
    <property type="entry name" value="COBW DOMAIN-CONTAINING PROTEIN DDB_G0274527"/>
    <property type="match status" value="1"/>
</dbReference>
<keyword evidence="1" id="KW-0547">Nucleotide-binding</keyword>
<proteinExistence type="inferred from homology"/>
<evidence type="ECO:0000256" key="2">
    <source>
        <dbReference type="ARBA" id="ARBA00022801"/>
    </source>
</evidence>